<dbReference type="GO" id="GO:0005814">
    <property type="term" value="C:centriole"/>
    <property type="evidence" value="ECO:0007669"/>
    <property type="project" value="TreeGrafter"/>
</dbReference>
<feature type="region of interest" description="Disordered" evidence="4">
    <location>
        <begin position="29"/>
        <end position="129"/>
    </location>
</feature>
<keyword evidence="6" id="KW-1185">Reference proteome</keyword>
<feature type="compositionally biased region" description="Polar residues" evidence="4">
    <location>
        <begin position="119"/>
        <end position="129"/>
    </location>
</feature>
<evidence type="ECO:0000313" key="6">
    <source>
        <dbReference type="Proteomes" id="UP000001058"/>
    </source>
</evidence>
<dbReference type="InterPro" id="IPR029047">
    <property type="entry name" value="HSP70_peptide-bd_sf"/>
</dbReference>
<feature type="compositionally biased region" description="Pro residues" evidence="4">
    <location>
        <begin position="76"/>
        <end position="90"/>
    </location>
</feature>
<dbReference type="RefSeq" id="XP_002945655.1">
    <property type="nucleotide sequence ID" value="XM_002945609.1"/>
</dbReference>
<sequence length="336" mass="37517">MSTQQDPYRAHYVGREIQLYGAQPRFQGDTSYLSDFTPHPIEPRPPVAERQYAGNPAPFDGNSCYKQDYRQHSIEPRPPATGPQWQPNPAPFDGTTTNRENYRGHPIEPRPAVSPRPYNPNTAPFDGNTSYKQDFTQHPLERRQPYNAGSYQPNPAPFDGTTHYKADYKPHQIEPRAPAPPTAPSLPPMRPTASFDGSSTYNRDYKGWKLPPRRPALGVQMMGDRTYVLIPSDAPLPATGKQIFTTVHDNQTEICVLVLRGDATAASRNNVLGQFDLKGLPPGPRGNPRIEITLTVDANNVLSATATDLDAQRHEQWLREGSMEARKHSTDVTNVL</sequence>
<dbReference type="AlphaFoldDB" id="D8TH51"/>
<dbReference type="InterPro" id="IPR013126">
    <property type="entry name" value="Hsp_70_fam"/>
</dbReference>
<evidence type="ECO:0000256" key="2">
    <source>
        <dbReference type="ARBA" id="ARBA00022741"/>
    </source>
</evidence>
<dbReference type="KEGG" id="vcn:VOLCADRAFT_85844"/>
<accession>D8TH51</accession>
<dbReference type="Gene3D" id="2.60.34.10">
    <property type="entry name" value="Substrate Binding Domain Of DNAk, Chain A, domain 1"/>
    <property type="match status" value="1"/>
</dbReference>
<dbReference type="Proteomes" id="UP000001058">
    <property type="component" value="Unassembled WGS sequence"/>
</dbReference>
<dbReference type="SUPFAM" id="SSF100920">
    <property type="entry name" value="Heat shock protein 70kD (HSP70), peptide-binding domain"/>
    <property type="match status" value="1"/>
</dbReference>
<keyword evidence="2" id="KW-0547">Nucleotide-binding</keyword>
<evidence type="ECO:0000313" key="5">
    <source>
        <dbReference type="EMBL" id="EFJ52650.1"/>
    </source>
</evidence>
<evidence type="ECO:0000256" key="3">
    <source>
        <dbReference type="ARBA" id="ARBA00022840"/>
    </source>
</evidence>
<dbReference type="OrthoDB" id="510472at2759"/>
<dbReference type="GO" id="GO:0036126">
    <property type="term" value="C:sperm flagellum"/>
    <property type="evidence" value="ECO:0007669"/>
    <property type="project" value="TreeGrafter"/>
</dbReference>
<dbReference type="GO" id="GO:0005879">
    <property type="term" value="C:axonemal microtubule"/>
    <property type="evidence" value="ECO:0007669"/>
    <property type="project" value="TreeGrafter"/>
</dbReference>
<dbReference type="PANTHER" id="PTHR31516">
    <property type="entry name" value="STABILIZER OF AXONEMAL MICROTUBULES 2"/>
    <property type="match status" value="1"/>
</dbReference>
<evidence type="ECO:0000256" key="4">
    <source>
        <dbReference type="SAM" id="MobiDB-lite"/>
    </source>
</evidence>
<dbReference type="GeneID" id="9625505"/>
<feature type="compositionally biased region" description="Pro residues" evidence="4">
    <location>
        <begin position="177"/>
        <end position="190"/>
    </location>
</feature>
<dbReference type="InterPro" id="IPR033336">
    <property type="entry name" value="SAXO1/2"/>
</dbReference>
<dbReference type="GO" id="GO:0005524">
    <property type="term" value="F:ATP binding"/>
    <property type="evidence" value="ECO:0007669"/>
    <property type="project" value="UniProtKB-KW"/>
</dbReference>
<dbReference type="Pfam" id="PF00012">
    <property type="entry name" value="HSP70"/>
    <property type="match status" value="1"/>
</dbReference>
<gene>
    <name evidence="5" type="ORF">VOLCADRAFT_85844</name>
</gene>
<protein>
    <submittedName>
        <fullName evidence="5">Uncharacterized protein</fullName>
    </submittedName>
</protein>
<dbReference type="GO" id="GO:0008017">
    <property type="term" value="F:microtubule binding"/>
    <property type="evidence" value="ECO:0007669"/>
    <property type="project" value="InterPro"/>
</dbReference>
<dbReference type="PANTHER" id="PTHR31516:SF17">
    <property type="entry name" value="STABILIZER OF AXONEMAL MICROTUBULES 2"/>
    <property type="match status" value="1"/>
</dbReference>
<comment type="similarity">
    <text evidence="1">Belongs to the FAM154 family.</text>
</comment>
<dbReference type="InParanoid" id="D8TH51"/>
<keyword evidence="3" id="KW-0067">ATP-binding</keyword>
<dbReference type="GO" id="GO:0036064">
    <property type="term" value="C:ciliary basal body"/>
    <property type="evidence" value="ECO:0007669"/>
    <property type="project" value="TreeGrafter"/>
</dbReference>
<evidence type="ECO:0000256" key="1">
    <source>
        <dbReference type="ARBA" id="ARBA00008738"/>
    </source>
</evidence>
<dbReference type="eggNOG" id="KOG0100">
    <property type="taxonomic scope" value="Eukaryota"/>
</dbReference>
<dbReference type="STRING" id="3068.D8TH51"/>
<reference evidence="5 6" key="1">
    <citation type="journal article" date="2010" name="Science">
        <title>Genomic analysis of organismal complexity in the multicellular green alga Volvox carteri.</title>
        <authorList>
            <person name="Prochnik S.E."/>
            <person name="Umen J."/>
            <person name="Nedelcu A.M."/>
            <person name="Hallmann A."/>
            <person name="Miller S.M."/>
            <person name="Nishii I."/>
            <person name="Ferris P."/>
            <person name="Kuo A."/>
            <person name="Mitros T."/>
            <person name="Fritz-Laylin L.K."/>
            <person name="Hellsten U."/>
            <person name="Chapman J."/>
            <person name="Simakov O."/>
            <person name="Rensing S.A."/>
            <person name="Terry A."/>
            <person name="Pangilinan J."/>
            <person name="Kapitonov V."/>
            <person name="Jurka J."/>
            <person name="Salamov A."/>
            <person name="Shapiro H."/>
            <person name="Schmutz J."/>
            <person name="Grimwood J."/>
            <person name="Lindquist E."/>
            <person name="Lucas S."/>
            <person name="Grigoriev I.V."/>
            <person name="Schmitt R."/>
            <person name="Kirk D."/>
            <person name="Rokhsar D.S."/>
        </authorList>
    </citation>
    <scope>NUCLEOTIDE SEQUENCE [LARGE SCALE GENOMIC DNA]</scope>
    <source>
        <strain evidence="6">f. Nagariensis / Eve</strain>
    </source>
</reference>
<feature type="region of interest" description="Disordered" evidence="4">
    <location>
        <begin position="174"/>
        <end position="200"/>
    </location>
</feature>
<dbReference type="Pfam" id="PF05217">
    <property type="entry name" value="SAXO1-2"/>
    <property type="match status" value="1"/>
</dbReference>
<dbReference type="GO" id="GO:0140662">
    <property type="term" value="F:ATP-dependent protein folding chaperone"/>
    <property type="evidence" value="ECO:0007669"/>
    <property type="project" value="InterPro"/>
</dbReference>
<organism evidence="6">
    <name type="scientific">Volvox carteri f. nagariensis</name>
    <dbReference type="NCBI Taxonomy" id="3068"/>
    <lineage>
        <taxon>Eukaryota</taxon>
        <taxon>Viridiplantae</taxon>
        <taxon>Chlorophyta</taxon>
        <taxon>core chlorophytes</taxon>
        <taxon>Chlorophyceae</taxon>
        <taxon>CS clade</taxon>
        <taxon>Chlamydomonadales</taxon>
        <taxon>Volvocaceae</taxon>
        <taxon>Volvox</taxon>
    </lineage>
</organism>
<name>D8TH51_VOLCA</name>
<dbReference type="EMBL" id="GL378323">
    <property type="protein sequence ID" value="EFJ52650.1"/>
    <property type="molecule type" value="Genomic_DNA"/>
</dbReference>
<proteinExistence type="inferred from homology"/>